<gene>
    <name evidence="3" type="ORF">FA15DRAFT_1996</name>
</gene>
<sequence length="350" mass="36739">MFAMGDATGYTAGGMTDILKVNVPRPGDGECDETFGTGRPNFTFELESPLVECTPFPFTGIQPFTAGGSPRLTHPVTILGFIPSANESFQQVTTTRVDESRFDWVNNQVARDTEVVFHVRGANGENGGTSAEKTSIAFQNGDCIKQKPSNGATAPPNKKTDIGMIVGGVVGGLAVLAIIIAAVVFYRKRKTARTQGVSVLLEEMKFGAVNDGSGDSATARLLPAGSAYSEDHGSSPSHYGPTSYTPTSYAPSSHAGSSSSSSHAPPYNPQPNVFTKDRAGPGTSAAPQRVIVHQDIDEATEEPMELPPQYSESRNPIPGLPSSFALTSAGGSSSNASGSRPPLRDQKIRS</sequence>
<dbReference type="STRING" id="230819.A0A5C3LBA1"/>
<evidence type="ECO:0000313" key="4">
    <source>
        <dbReference type="Proteomes" id="UP000307440"/>
    </source>
</evidence>
<feature type="transmembrane region" description="Helical" evidence="2">
    <location>
        <begin position="162"/>
        <end position="186"/>
    </location>
</feature>
<keyword evidence="2" id="KW-0472">Membrane</keyword>
<evidence type="ECO:0000313" key="3">
    <source>
        <dbReference type="EMBL" id="TFK30334.1"/>
    </source>
</evidence>
<organism evidence="3 4">
    <name type="scientific">Coprinopsis marcescibilis</name>
    <name type="common">Agaric fungus</name>
    <name type="synonym">Psathyrella marcescibilis</name>
    <dbReference type="NCBI Taxonomy" id="230819"/>
    <lineage>
        <taxon>Eukaryota</taxon>
        <taxon>Fungi</taxon>
        <taxon>Dikarya</taxon>
        <taxon>Basidiomycota</taxon>
        <taxon>Agaricomycotina</taxon>
        <taxon>Agaricomycetes</taxon>
        <taxon>Agaricomycetidae</taxon>
        <taxon>Agaricales</taxon>
        <taxon>Agaricineae</taxon>
        <taxon>Psathyrellaceae</taxon>
        <taxon>Coprinopsis</taxon>
    </lineage>
</organism>
<dbReference type="EMBL" id="ML210146">
    <property type="protein sequence ID" value="TFK30334.1"/>
    <property type="molecule type" value="Genomic_DNA"/>
</dbReference>
<evidence type="ECO:0000256" key="2">
    <source>
        <dbReference type="SAM" id="Phobius"/>
    </source>
</evidence>
<accession>A0A5C3LBA1</accession>
<evidence type="ECO:0000256" key="1">
    <source>
        <dbReference type="SAM" id="MobiDB-lite"/>
    </source>
</evidence>
<dbReference type="Proteomes" id="UP000307440">
    <property type="component" value="Unassembled WGS sequence"/>
</dbReference>
<dbReference type="AlphaFoldDB" id="A0A5C3LBA1"/>
<feature type="region of interest" description="Disordered" evidence="1">
    <location>
        <begin position="226"/>
        <end position="350"/>
    </location>
</feature>
<feature type="compositionally biased region" description="Low complexity" evidence="1">
    <location>
        <begin position="234"/>
        <end position="265"/>
    </location>
</feature>
<protein>
    <submittedName>
        <fullName evidence="3">Uncharacterized protein</fullName>
    </submittedName>
</protein>
<dbReference type="OrthoDB" id="2591431at2759"/>
<proteinExistence type="predicted"/>
<name>A0A5C3LBA1_COPMA</name>
<keyword evidence="2" id="KW-1133">Transmembrane helix</keyword>
<feature type="compositionally biased region" description="Low complexity" evidence="1">
    <location>
        <begin position="328"/>
        <end position="339"/>
    </location>
</feature>
<reference evidence="3 4" key="1">
    <citation type="journal article" date="2019" name="Nat. Ecol. Evol.">
        <title>Megaphylogeny resolves global patterns of mushroom evolution.</title>
        <authorList>
            <person name="Varga T."/>
            <person name="Krizsan K."/>
            <person name="Foldi C."/>
            <person name="Dima B."/>
            <person name="Sanchez-Garcia M."/>
            <person name="Sanchez-Ramirez S."/>
            <person name="Szollosi G.J."/>
            <person name="Szarkandi J.G."/>
            <person name="Papp V."/>
            <person name="Albert L."/>
            <person name="Andreopoulos W."/>
            <person name="Angelini C."/>
            <person name="Antonin V."/>
            <person name="Barry K.W."/>
            <person name="Bougher N.L."/>
            <person name="Buchanan P."/>
            <person name="Buyck B."/>
            <person name="Bense V."/>
            <person name="Catcheside P."/>
            <person name="Chovatia M."/>
            <person name="Cooper J."/>
            <person name="Damon W."/>
            <person name="Desjardin D."/>
            <person name="Finy P."/>
            <person name="Geml J."/>
            <person name="Haridas S."/>
            <person name="Hughes K."/>
            <person name="Justo A."/>
            <person name="Karasinski D."/>
            <person name="Kautmanova I."/>
            <person name="Kiss B."/>
            <person name="Kocsube S."/>
            <person name="Kotiranta H."/>
            <person name="LaButti K.M."/>
            <person name="Lechner B.E."/>
            <person name="Liimatainen K."/>
            <person name="Lipzen A."/>
            <person name="Lukacs Z."/>
            <person name="Mihaltcheva S."/>
            <person name="Morgado L.N."/>
            <person name="Niskanen T."/>
            <person name="Noordeloos M.E."/>
            <person name="Ohm R.A."/>
            <person name="Ortiz-Santana B."/>
            <person name="Ovrebo C."/>
            <person name="Racz N."/>
            <person name="Riley R."/>
            <person name="Savchenko A."/>
            <person name="Shiryaev A."/>
            <person name="Soop K."/>
            <person name="Spirin V."/>
            <person name="Szebenyi C."/>
            <person name="Tomsovsky M."/>
            <person name="Tulloss R.E."/>
            <person name="Uehling J."/>
            <person name="Grigoriev I.V."/>
            <person name="Vagvolgyi C."/>
            <person name="Papp T."/>
            <person name="Martin F.M."/>
            <person name="Miettinen O."/>
            <person name="Hibbett D.S."/>
            <person name="Nagy L.G."/>
        </authorList>
    </citation>
    <scope>NUCLEOTIDE SEQUENCE [LARGE SCALE GENOMIC DNA]</scope>
    <source>
        <strain evidence="3 4">CBS 121175</strain>
    </source>
</reference>
<keyword evidence="2" id="KW-0812">Transmembrane</keyword>
<keyword evidence="4" id="KW-1185">Reference proteome</keyword>